<name>A0AAD7IRF6_9AGAR</name>
<evidence type="ECO:0000313" key="3">
    <source>
        <dbReference type="Proteomes" id="UP001215598"/>
    </source>
</evidence>
<reference evidence="2" key="1">
    <citation type="submission" date="2023-03" db="EMBL/GenBank/DDBJ databases">
        <title>Massive genome expansion in bonnet fungi (Mycena s.s.) driven by repeated elements and novel gene families across ecological guilds.</title>
        <authorList>
            <consortium name="Lawrence Berkeley National Laboratory"/>
            <person name="Harder C.B."/>
            <person name="Miyauchi S."/>
            <person name="Viragh M."/>
            <person name="Kuo A."/>
            <person name="Thoen E."/>
            <person name="Andreopoulos B."/>
            <person name="Lu D."/>
            <person name="Skrede I."/>
            <person name="Drula E."/>
            <person name="Henrissat B."/>
            <person name="Morin E."/>
            <person name="Kohler A."/>
            <person name="Barry K."/>
            <person name="LaButti K."/>
            <person name="Morin E."/>
            <person name="Salamov A."/>
            <person name="Lipzen A."/>
            <person name="Mereny Z."/>
            <person name="Hegedus B."/>
            <person name="Baldrian P."/>
            <person name="Stursova M."/>
            <person name="Weitz H."/>
            <person name="Taylor A."/>
            <person name="Grigoriev I.V."/>
            <person name="Nagy L.G."/>
            <person name="Martin F."/>
            <person name="Kauserud H."/>
        </authorList>
    </citation>
    <scope>NUCLEOTIDE SEQUENCE</scope>
    <source>
        <strain evidence="2">CBHHK182m</strain>
    </source>
</reference>
<keyword evidence="1" id="KW-0472">Membrane</keyword>
<evidence type="ECO:0000256" key="1">
    <source>
        <dbReference type="SAM" id="Phobius"/>
    </source>
</evidence>
<keyword evidence="1" id="KW-0812">Transmembrane</keyword>
<proteinExistence type="predicted"/>
<keyword evidence="1" id="KW-1133">Transmembrane helix</keyword>
<evidence type="ECO:0000313" key="2">
    <source>
        <dbReference type="EMBL" id="KAJ7748030.1"/>
    </source>
</evidence>
<comment type="caution">
    <text evidence="2">The sequence shown here is derived from an EMBL/GenBank/DDBJ whole genome shotgun (WGS) entry which is preliminary data.</text>
</comment>
<gene>
    <name evidence="2" type="ORF">B0H16DRAFT_1888517</name>
</gene>
<protein>
    <submittedName>
        <fullName evidence="2">Uncharacterized protein</fullName>
    </submittedName>
</protein>
<keyword evidence="3" id="KW-1185">Reference proteome</keyword>
<feature type="transmembrane region" description="Helical" evidence="1">
    <location>
        <begin position="394"/>
        <end position="416"/>
    </location>
</feature>
<organism evidence="2 3">
    <name type="scientific">Mycena metata</name>
    <dbReference type="NCBI Taxonomy" id="1033252"/>
    <lineage>
        <taxon>Eukaryota</taxon>
        <taxon>Fungi</taxon>
        <taxon>Dikarya</taxon>
        <taxon>Basidiomycota</taxon>
        <taxon>Agaricomycotina</taxon>
        <taxon>Agaricomycetes</taxon>
        <taxon>Agaricomycetidae</taxon>
        <taxon>Agaricales</taxon>
        <taxon>Marasmiineae</taxon>
        <taxon>Mycenaceae</taxon>
        <taxon>Mycena</taxon>
    </lineage>
</organism>
<dbReference type="AlphaFoldDB" id="A0AAD7IRF6"/>
<dbReference type="Proteomes" id="UP001215598">
    <property type="component" value="Unassembled WGS sequence"/>
</dbReference>
<sequence>MTSIGAACKPNKPGYYGKGSVEVSKPTNDTDGPTRRLAISADKLVTQPFAGIDTVYDVLQYVAKTHGTRDALGWRDIVDVHEEAKEVTKTVDGKEVKETKKWKYFQLSGYKYITYVQLKDQVDEIARGLVGAAFVFVVAWCAGFASTYPLAVAVFRPLRVLGARLSRTFVLPEPCAASFTSSLCAPSPSYPHPFCFLFAGVRHALARAENLPGSTPAPPLLGARCFCLLLPALLSPVTRLRETAVFGGCCCFLSLSLSIDGSRWVRSRSSGGIDAGGCQALVLGIPAGAQRCWSGARSSLPGNIFPFPELSAAFFFAESGSLPFTFFPIPFCFVPFLGYGMARRRFLRAQSAVSCIWAHRGSAPLGLFYARRGRPLLDALCALVPQLQRRRQRCFAFVVGVGLRLAPACSLALPFLPQSEDDGDPRGARALPRIWAAGASTAYASPVTLLHLESLILLGGSLTEYLGIPSALRELQTPENLMINPIRALDAFVSQSGCKL</sequence>
<feature type="transmembrane region" description="Helical" evidence="1">
    <location>
        <begin position="324"/>
        <end position="342"/>
    </location>
</feature>
<dbReference type="EMBL" id="JARKIB010000074">
    <property type="protein sequence ID" value="KAJ7748030.1"/>
    <property type="molecule type" value="Genomic_DNA"/>
</dbReference>
<feature type="transmembrane region" description="Helical" evidence="1">
    <location>
        <begin position="129"/>
        <end position="155"/>
    </location>
</feature>
<accession>A0AAD7IRF6</accession>